<comment type="caution">
    <text evidence="2">The sequence shown here is derived from an EMBL/GenBank/DDBJ whole genome shotgun (WGS) entry which is preliminary data.</text>
</comment>
<evidence type="ECO:0000313" key="2">
    <source>
        <dbReference type="EMBL" id="GEU31184.1"/>
    </source>
</evidence>
<organism evidence="2">
    <name type="scientific">Tanacetum cinerariifolium</name>
    <name type="common">Dalmatian daisy</name>
    <name type="synonym">Chrysanthemum cinerariifolium</name>
    <dbReference type="NCBI Taxonomy" id="118510"/>
    <lineage>
        <taxon>Eukaryota</taxon>
        <taxon>Viridiplantae</taxon>
        <taxon>Streptophyta</taxon>
        <taxon>Embryophyta</taxon>
        <taxon>Tracheophyta</taxon>
        <taxon>Spermatophyta</taxon>
        <taxon>Magnoliopsida</taxon>
        <taxon>eudicotyledons</taxon>
        <taxon>Gunneridae</taxon>
        <taxon>Pentapetalae</taxon>
        <taxon>asterids</taxon>
        <taxon>campanulids</taxon>
        <taxon>Asterales</taxon>
        <taxon>Asteraceae</taxon>
        <taxon>Asteroideae</taxon>
        <taxon>Anthemideae</taxon>
        <taxon>Anthemidinae</taxon>
        <taxon>Tanacetum</taxon>
    </lineage>
</organism>
<gene>
    <name evidence="2" type="ORF">Tci_003162</name>
</gene>
<proteinExistence type="predicted"/>
<protein>
    <submittedName>
        <fullName evidence="2">Retrovirus-related Pol polyprotein from transposon TNT 1-94</fullName>
    </submittedName>
</protein>
<feature type="region of interest" description="Disordered" evidence="1">
    <location>
        <begin position="177"/>
        <end position="197"/>
    </location>
</feature>
<evidence type="ECO:0000256" key="1">
    <source>
        <dbReference type="SAM" id="MobiDB-lite"/>
    </source>
</evidence>
<dbReference type="EMBL" id="BKCJ010000227">
    <property type="protein sequence ID" value="GEU31184.1"/>
    <property type="molecule type" value="Genomic_DNA"/>
</dbReference>
<reference evidence="2" key="1">
    <citation type="journal article" date="2019" name="Sci. Rep.">
        <title>Draft genome of Tanacetum cinerariifolium, the natural source of mosquito coil.</title>
        <authorList>
            <person name="Yamashiro T."/>
            <person name="Shiraishi A."/>
            <person name="Satake H."/>
            <person name="Nakayama K."/>
        </authorList>
    </citation>
    <scope>NUCLEOTIDE SEQUENCE</scope>
</reference>
<dbReference type="AlphaFoldDB" id="A0A6L2J685"/>
<accession>A0A6L2J685</accession>
<name>A0A6L2J685_TANCI</name>
<sequence length="704" mass="78523">MSLLNVGSTDDSCNKQALETELTQLKDTVTSLKIQNDGYKVTNENLNRCYEELSKGYAGKTIGCTSLDTRGKECRSPWDSRNKEDTNRPILTEVSTLNALVSQCDAVGGYDWSFQTEEEPTNYALMAYASSGSSSSLGSDNKTSSKNLSKLLESQVSDKTGLGFDSQVFNSQVFNCEESHSHESDNSVPKNPENDSYKTVDNVFNVESSTNKPSKDMSKTLRPVASIIKNQISDSEDETEIKVPKTLKKSMEDMLHFEGILKVTKCVVLSSDYKMPDENHVLLRVLVTKPHNKTPYKLLLGRSPSKHFMRPFGCPVTILNTLDLLGKFDRKVDEEFLVGYSVNRKAFRVFKSRTRIVQEILHINFLENKPNVAGIGPKWLFDIDTLTQSMNYQPVVVGNQPNDNAGIKENLDAGKVIKKTVSAQQYVLLPLWSTGLQDPQNTYNDVVDASFYVKEKENDVHGLRAEFEEFSFNSTNRLNAISAPVNAAEPNPTNNTNIFNTTSPYVNTFTPNFRIARKSSFVDPSKYPDDPNMPELEDIVYSDDEEVVDVKSTSTPIETETPLLKDPDGEDVGVHIYSKELASPKQMALGKDILNLFMAGSLPNTIWHFITTVSYKLMLFGLTKDTAVNLMLLGRCIQIGGKIVAIDADEDITLVDVETQEEGVNVAEPTVFDDEEVTMTMARTLIKLKAEKAKLLDEQIAQKL</sequence>